<evidence type="ECO:0000313" key="1">
    <source>
        <dbReference type="Proteomes" id="UP000887580"/>
    </source>
</evidence>
<accession>A0AC35FHC7</accession>
<dbReference type="WBParaSite" id="PS1159_v2.g16877.t1">
    <property type="protein sequence ID" value="PS1159_v2.g16877.t1"/>
    <property type="gene ID" value="PS1159_v2.g16877"/>
</dbReference>
<organism evidence="1 2">
    <name type="scientific">Panagrolaimus sp. PS1159</name>
    <dbReference type="NCBI Taxonomy" id="55785"/>
    <lineage>
        <taxon>Eukaryota</taxon>
        <taxon>Metazoa</taxon>
        <taxon>Ecdysozoa</taxon>
        <taxon>Nematoda</taxon>
        <taxon>Chromadorea</taxon>
        <taxon>Rhabditida</taxon>
        <taxon>Tylenchina</taxon>
        <taxon>Panagrolaimomorpha</taxon>
        <taxon>Panagrolaimoidea</taxon>
        <taxon>Panagrolaimidae</taxon>
        <taxon>Panagrolaimus</taxon>
    </lineage>
</organism>
<name>A0AC35FHC7_9BILA</name>
<protein>
    <submittedName>
        <fullName evidence="2">Uncharacterized protein</fullName>
    </submittedName>
</protein>
<reference evidence="2" key="1">
    <citation type="submission" date="2022-11" db="UniProtKB">
        <authorList>
            <consortium name="WormBaseParasite"/>
        </authorList>
    </citation>
    <scope>IDENTIFICATION</scope>
</reference>
<sequence length="624" mass="70728">MCVHYKDYLECLEPATIKNCIKKEEKSKETFIDLSPSAIYNTTKFVCQTAKFVLKDVYECMAEHCKNFDTSSCQSLAISLEKCEEISQAECDIINPDGYFVMLMGLARYCPKDSRCPFCKDSNLVEQIMTYRPKIAYNDEILLKLAEDVKNYDIEIQLNALSQIHEFLLNPRFPVNSMIETGFVPILIQCLSSKSPEIQLEAAKSLKYVLKSEHIAVVVESDPFPSLTRALHSTDEKLLEEIIEILAKLIQKQPELQNIYIDVVEPLLLSFSSEMPREMLHNTAIIIGYMCQNNENATKLKGQLLIEALLPMLAELIYSFNGSTIIETTDNLIKMALDDYEGTEFNADVILKIVDLYEHPDKNVRAAATLAVTHLALAYDEIIKESTGESILKKYIDDHKDSVNEEDILDEDISDEEDDDDTDTCTASLSNKLLHCSSELFTSLGFYETGSDPIKIFTNLATSWTFVEKFCASHKEMEECIGPKVMKNCVSSINQGASSMNEYLDFALSFVLKVGNYMCQKEKEGLKSMYLFVESKCEFDSSSSCSSIEKSINKCVKNAEKNFNSSFKVYVPTYLILRECLKNSECSFCPEEIKSKLKHYRSTGKAFESDQSRLSTAKLLSKYL</sequence>
<evidence type="ECO:0000313" key="2">
    <source>
        <dbReference type="WBParaSite" id="PS1159_v2.g16877.t1"/>
    </source>
</evidence>
<proteinExistence type="predicted"/>
<dbReference type="Proteomes" id="UP000887580">
    <property type="component" value="Unplaced"/>
</dbReference>